<accession>C9RHA7</accession>
<dbReference type="PIRSF" id="PIRSF006779">
    <property type="entry name" value="UCP006779"/>
    <property type="match status" value="1"/>
</dbReference>
<dbReference type="SUPFAM" id="SSF101852">
    <property type="entry name" value="Bacterial fluorinating enzyme, C-terminal domain"/>
    <property type="match status" value="1"/>
</dbReference>
<evidence type="ECO:0000313" key="5">
    <source>
        <dbReference type="EMBL" id="ACX72959.1"/>
    </source>
</evidence>
<proteinExistence type="inferred from homology"/>
<dbReference type="Gene3D" id="2.40.30.90">
    <property type="entry name" value="Bacterial fluorinating enzyme like"/>
    <property type="match status" value="1"/>
</dbReference>
<keyword evidence="6" id="KW-1185">Reference proteome</keyword>
<sequence>MNIITLTTDFGTREGYVGAMKGKIISLLKDKDQDRDVKIVDISHEIEPFNIYHGAYVLLTSIPHFPPSVHIAVVDPTVGSERNSIVIKTERGDYLVGPDNGLFTYVVKKLGVKEIFRIDEEKYSPSSTFHGRDIYAVVGAEILKEGKYEGERLRDFVKLDEVKKKIIHIDRFGNIITNIKKDEISFTHGDEIKIKIIHKQKNKIRTEKIIKCKFVKSYFEGKDDLICLVNSEGFLEISKFMDNASKLLNVNYLDEIEIMGKEK</sequence>
<evidence type="ECO:0000259" key="4">
    <source>
        <dbReference type="Pfam" id="PF20257"/>
    </source>
</evidence>
<evidence type="ECO:0000313" key="6">
    <source>
        <dbReference type="Proteomes" id="UP000002063"/>
    </source>
</evidence>
<dbReference type="HOGENOM" id="CLU_059734_1_1_2"/>
<protein>
    <submittedName>
        <fullName evidence="5">Uncharacterized protein</fullName>
    </submittedName>
</protein>
<gene>
    <name evidence="5" type="ordered locus">Metvu_1101</name>
</gene>
<dbReference type="RefSeq" id="WP_015733179.1">
    <property type="nucleotide sequence ID" value="NC_013407.1"/>
</dbReference>
<organism evidence="5 6">
    <name type="scientific">Methanocaldococcus vulcanius (strain ATCC 700851 / DSM 12094 / M7)</name>
    <name type="common">Methanococcus vulcanius</name>
    <dbReference type="NCBI Taxonomy" id="579137"/>
    <lineage>
        <taxon>Archaea</taxon>
        <taxon>Methanobacteriati</taxon>
        <taxon>Methanobacteriota</taxon>
        <taxon>Methanomada group</taxon>
        <taxon>Methanococci</taxon>
        <taxon>Methanococcales</taxon>
        <taxon>Methanocaldococcaceae</taxon>
        <taxon>Methanocaldococcus</taxon>
    </lineage>
</organism>
<name>C9RHA7_METVM</name>
<dbReference type="InterPro" id="IPR046470">
    <property type="entry name" value="SAM_HAT_C"/>
</dbReference>
<dbReference type="PANTHER" id="PTHR35092">
    <property type="entry name" value="CHLORINASE MJ1651"/>
    <property type="match status" value="1"/>
</dbReference>
<comment type="similarity">
    <text evidence="2">Belongs to the SAM hydrolase / SAM-dependent halogenase family.</text>
</comment>
<dbReference type="InterPro" id="IPR002747">
    <property type="entry name" value="SAM_OH_AdoTrfase"/>
</dbReference>
<evidence type="ECO:0000256" key="1">
    <source>
        <dbReference type="ARBA" id="ARBA00022691"/>
    </source>
</evidence>
<dbReference type="AlphaFoldDB" id="C9RHA7"/>
<dbReference type="STRING" id="579137.Metvu_1101"/>
<dbReference type="KEGG" id="mvu:Metvu_1101"/>
<dbReference type="InterPro" id="IPR023227">
    <property type="entry name" value="SAM_OH_AdoTrfase_C_sf"/>
</dbReference>
<dbReference type="Pfam" id="PF20257">
    <property type="entry name" value="SAM_HAT_C"/>
    <property type="match status" value="1"/>
</dbReference>
<dbReference type="InterPro" id="IPR023228">
    <property type="entry name" value="SAM_OH_AdoTrfase_N_sf"/>
</dbReference>
<evidence type="ECO:0000259" key="3">
    <source>
        <dbReference type="Pfam" id="PF01887"/>
    </source>
</evidence>
<dbReference type="EMBL" id="CP001787">
    <property type="protein sequence ID" value="ACX72959.1"/>
    <property type="molecule type" value="Genomic_DNA"/>
</dbReference>
<evidence type="ECO:0000256" key="2">
    <source>
        <dbReference type="ARBA" id="ARBA00024035"/>
    </source>
</evidence>
<dbReference type="InterPro" id="IPR046469">
    <property type="entry name" value="SAM_HAT_N"/>
</dbReference>
<dbReference type="PANTHER" id="PTHR35092:SF1">
    <property type="entry name" value="CHLORINASE MJ1651"/>
    <property type="match status" value="1"/>
</dbReference>
<keyword evidence="1" id="KW-0949">S-adenosyl-L-methionine</keyword>
<feature type="domain" description="S-adenosyl-l-methionine hydroxide adenosyltransferase N-terminal" evidence="3">
    <location>
        <begin position="4"/>
        <end position="148"/>
    </location>
</feature>
<dbReference type="Proteomes" id="UP000002063">
    <property type="component" value="Chromosome"/>
</dbReference>
<feature type="domain" description="S-adenosyl-l-methionine hydroxide adenosyltransferase C-terminal" evidence="4">
    <location>
        <begin position="165"/>
        <end position="257"/>
    </location>
</feature>
<dbReference type="Pfam" id="PF01887">
    <property type="entry name" value="SAM_HAT_N"/>
    <property type="match status" value="1"/>
</dbReference>
<dbReference type="Gene3D" id="3.40.50.10790">
    <property type="entry name" value="S-adenosyl-l-methionine hydroxide adenosyltransferase, N-terminal"/>
    <property type="match status" value="1"/>
</dbReference>
<dbReference type="GeneID" id="8513440"/>
<reference evidence="5" key="1">
    <citation type="submission" date="2009-10" db="EMBL/GenBank/DDBJ databases">
        <title>Complete sequence of chromosome of Methanocaldococcus vulcanius M7.</title>
        <authorList>
            <consortium name="US DOE Joint Genome Institute"/>
            <person name="Lucas S."/>
            <person name="Copeland A."/>
            <person name="Lapidus A."/>
            <person name="Glavina del Rio T."/>
            <person name="Dalin E."/>
            <person name="Tice H."/>
            <person name="Bruce D."/>
            <person name="Goodwin L."/>
            <person name="Pitluck S."/>
            <person name="Lcollab F.I."/>
            <person name="Brettin T."/>
            <person name="Detter J.C."/>
            <person name="Han C."/>
            <person name="Tapia R."/>
            <person name="Kuske C.R."/>
            <person name="Schmutz J."/>
            <person name="Larimer F."/>
            <person name="Land M."/>
            <person name="Hauser L."/>
            <person name="Kyrpides N."/>
            <person name="Ovchinikova G."/>
            <person name="Sieprawska-Lupa M."/>
            <person name="Whitman W.B."/>
            <person name="Woyke T."/>
        </authorList>
    </citation>
    <scope>NUCLEOTIDE SEQUENCE [LARGE SCALE GENOMIC DNA]</scope>
    <source>
        <strain evidence="5">M7</strain>
    </source>
</reference>
<dbReference type="OrthoDB" id="372224at2157"/>
<dbReference type="SUPFAM" id="SSF102522">
    <property type="entry name" value="Bacterial fluorinating enzyme, N-terminal domain"/>
    <property type="match status" value="1"/>
</dbReference>
<dbReference type="eggNOG" id="arCOG04309">
    <property type="taxonomic scope" value="Archaea"/>
</dbReference>